<dbReference type="Proteomes" id="UP000237271">
    <property type="component" value="Unassembled WGS sequence"/>
</dbReference>
<protein>
    <recommendedName>
        <fullName evidence="5">RxLR effector protein</fullName>
    </recommendedName>
</protein>
<evidence type="ECO:0000256" key="4">
    <source>
        <dbReference type="ARBA" id="ARBA00022729"/>
    </source>
</evidence>
<keyword evidence="3 5" id="KW-0964">Secreted</keyword>
<evidence type="ECO:0000256" key="3">
    <source>
        <dbReference type="ARBA" id="ARBA00022525"/>
    </source>
</evidence>
<sequence length="126" mass="14322">MRLNFAIMAAAVIFTARCNAVSATSPSNMGQSVDTIQNRAGIDIRFLRIAKIDNDNVHDGINSVDDEERGGETWPQKFAKWHARGETAEDVYQRFALEPQVRQAFKYGRIKDLDNNVYYCKWAAYS</sequence>
<comment type="similarity">
    <text evidence="2 5">Belongs to the RxLR effector family.</text>
</comment>
<comment type="caution">
    <text evidence="6">The sequence shown here is derived from an EMBL/GenBank/DDBJ whole genome shotgun (WGS) entry which is preliminary data.</text>
</comment>
<evidence type="ECO:0000313" key="7">
    <source>
        <dbReference type="Proteomes" id="UP000237271"/>
    </source>
</evidence>
<evidence type="ECO:0000313" key="6">
    <source>
        <dbReference type="EMBL" id="POM57436.1"/>
    </source>
</evidence>
<evidence type="ECO:0000256" key="5">
    <source>
        <dbReference type="RuleBase" id="RU367124"/>
    </source>
</evidence>
<keyword evidence="7" id="KW-1185">Reference proteome</keyword>
<evidence type="ECO:0000256" key="2">
    <source>
        <dbReference type="ARBA" id="ARBA00010400"/>
    </source>
</evidence>
<organism evidence="6 7">
    <name type="scientific">Phytophthora palmivora</name>
    <dbReference type="NCBI Taxonomy" id="4796"/>
    <lineage>
        <taxon>Eukaryota</taxon>
        <taxon>Sar</taxon>
        <taxon>Stramenopiles</taxon>
        <taxon>Oomycota</taxon>
        <taxon>Peronosporomycetes</taxon>
        <taxon>Peronosporales</taxon>
        <taxon>Peronosporaceae</taxon>
        <taxon>Phytophthora</taxon>
    </lineage>
</organism>
<evidence type="ECO:0000256" key="1">
    <source>
        <dbReference type="ARBA" id="ARBA00004613"/>
    </source>
</evidence>
<name>A0A2P4WVV9_9STRA</name>
<gene>
    <name evidence="6" type="ORF">PHPALM_38050</name>
</gene>
<comment type="function">
    <text evidence="5">Effector that suppresses plant defense responses during pathogen infection.</text>
</comment>
<dbReference type="AlphaFoldDB" id="A0A2P4WVV9"/>
<accession>A0A2P4WVV9</accession>
<dbReference type="OrthoDB" id="117430at2759"/>
<dbReference type="InterPro" id="IPR031825">
    <property type="entry name" value="RXLR"/>
</dbReference>
<dbReference type="Pfam" id="PF16810">
    <property type="entry name" value="RXLR"/>
    <property type="match status" value="1"/>
</dbReference>
<comment type="domain">
    <text evidence="5">The RxLR-dEER motif acts to carry the protein into the host cell cytoplasm through binding to cell surface phosphatidylinositol-3-phosphate.</text>
</comment>
<reference evidence="6 7" key="1">
    <citation type="journal article" date="2017" name="Genome Biol. Evol.">
        <title>Phytophthora megakarya and P. palmivora, closely related causal agents of cacao black pod rot, underwent increases in genome sizes and gene numbers by different mechanisms.</title>
        <authorList>
            <person name="Ali S.S."/>
            <person name="Shao J."/>
            <person name="Lary D.J."/>
            <person name="Kronmiller B."/>
            <person name="Shen D."/>
            <person name="Strem M.D."/>
            <person name="Amoako-Attah I."/>
            <person name="Akrofi A.Y."/>
            <person name="Begoude B.A."/>
            <person name="Ten Hoopen G.M."/>
            <person name="Coulibaly K."/>
            <person name="Kebe B.I."/>
            <person name="Melnick R.L."/>
            <person name="Guiltinan M.J."/>
            <person name="Tyler B.M."/>
            <person name="Meinhardt L.W."/>
            <person name="Bailey B.A."/>
        </authorList>
    </citation>
    <scope>NUCLEOTIDE SEQUENCE [LARGE SCALE GENOMIC DNA]</scope>
    <source>
        <strain evidence="7">sbr112.9</strain>
    </source>
</reference>
<proteinExistence type="inferred from homology"/>
<dbReference type="EMBL" id="NCKW01020732">
    <property type="protein sequence ID" value="POM57436.1"/>
    <property type="molecule type" value="Genomic_DNA"/>
</dbReference>
<keyword evidence="4 5" id="KW-0732">Signal</keyword>
<comment type="subcellular location">
    <subcellularLocation>
        <location evidence="1 5">Secreted</location>
    </subcellularLocation>
</comment>
<feature type="signal peptide" evidence="5">
    <location>
        <begin position="1"/>
        <end position="23"/>
    </location>
</feature>
<feature type="chain" id="PRO_5045006657" description="RxLR effector protein" evidence="5">
    <location>
        <begin position="24"/>
        <end position="126"/>
    </location>
</feature>